<evidence type="ECO:0008006" key="5">
    <source>
        <dbReference type="Google" id="ProtNLM"/>
    </source>
</evidence>
<accession>A0A263BTV6</accession>
<dbReference type="RefSeq" id="WP_094923486.1">
    <property type="nucleotide sequence ID" value="NZ_NPIA01000003.1"/>
</dbReference>
<dbReference type="Proteomes" id="UP000217083">
    <property type="component" value="Unassembled WGS sequence"/>
</dbReference>
<sequence length="201" mass="23551">MKFLKSKGFILAIVLTLALPVLAFAQTDEDSAKEQNKKTKITDVMKKKWEHKRDHIKLGVHKGMYFQLLAEKYTPDQLSDWEEVLAERKSLMEQIKELKASKKESIKETYKEEMKKLHEQVKNGELTKEEAHQIMKEKFGHFKDKHDFAGNHEKHHELIKEFNEAIASEDADLIRQTLPKVLEVFKTQNERLKAFIASFSN</sequence>
<comment type="caution">
    <text evidence="3">The sequence shown here is derived from an EMBL/GenBank/DDBJ whole genome shotgun (WGS) entry which is preliminary data.</text>
</comment>
<feature type="chain" id="PRO_5012447244" description="DUF4142 domain-containing protein" evidence="2">
    <location>
        <begin position="26"/>
        <end position="201"/>
    </location>
</feature>
<dbReference type="AlphaFoldDB" id="A0A263BTV6"/>
<evidence type="ECO:0000313" key="4">
    <source>
        <dbReference type="Proteomes" id="UP000217083"/>
    </source>
</evidence>
<keyword evidence="4" id="KW-1185">Reference proteome</keyword>
<dbReference type="EMBL" id="NPIA01000003">
    <property type="protein sequence ID" value="OZM57115.1"/>
    <property type="molecule type" value="Genomic_DNA"/>
</dbReference>
<feature type="coiled-coil region" evidence="1">
    <location>
        <begin position="81"/>
        <end position="127"/>
    </location>
</feature>
<evidence type="ECO:0000256" key="2">
    <source>
        <dbReference type="SAM" id="SignalP"/>
    </source>
</evidence>
<name>A0A263BTV6_9BACI</name>
<feature type="signal peptide" evidence="2">
    <location>
        <begin position="1"/>
        <end position="25"/>
    </location>
</feature>
<evidence type="ECO:0000256" key="1">
    <source>
        <dbReference type="SAM" id="Coils"/>
    </source>
</evidence>
<reference evidence="4" key="1">
    <citation type="submission" date="2017-08" db="EMBL/GenBank/DDBJ databases">
        <authorList>
            <person name="Huang Z."/>
        </authorList>
    </citation>
    <scope>NUCLEOTIDE SEQUENCE [LARGE SCALE GENOMIC DNA]</scope>
    <source>
        <strain evidence="4">SA5d-4</strain>
    </source>
</reference>
<keyword evidence="1" id="KW-0175">Coiled coil</keyword>
<organism evidence="3 4">
    <name type="scientific">Lottiidibacillus patelloidae</name>
    <dbReference type="NCBI Taxonomy" id="2670334"/>
    <lineage>
        <taxon>Bacteria</taxon>
        <taxon>Bacillati</taxon>
        <taxon>Bacillota</taxon>
        <taxon>Bacilli</taxon>
        <taxon>Bacillales</taxon>
        <taxon>Bacillaceae</taxon>
        <taxon>Lottiidibacillus</taxon>
    </lineage>
</organism>
<evidence type="ECO:0000313" key="3">
    <source>
        <dbReference type="EMBL" id="OZM57115.1"/>
    </source>
</evidence>
<gene>
    <name evidence="3" type="ORF">CIB95_06500</name>
</gene>
<reference evidence="3 4" key="2">
    <citation type="submission" date="2017-09" db="EMBL/GenBank/DDBJ databases">
        <title>Bacillus patelloidae sp. nov., isolated from the intestinal tract of a marine limpet.</title>
        <authorList>
            <person name="Liu R."/>
            <person name="Dong C."/>
            <person name="Shao Z."/>
        </authorList>
    </citation>
    <scope>NUCLEOTIDE SEQUENCE [LARGE SCALE GENOMIC DNA]</scope>
    <source>
        <strain evidence="3 4">SA5d-4</strain>
    </source>
</reference>
<proteinExistence type="predicted"/>
<protein>
    <recommendedName>
        <fullName evidence="5">DUF4142 domain-containing protein</fullName>
    </recommendedName>
</protein>
<keyword evidence="2" id="KW-0732">Signal</keyword>